<dbReference type="InterPro" id="IPR050109">
    <property type="entry name" value="HTH-type_TetR-like_transc_reg"/>
</dbReference>
<dbReference type="InterPro" id="IPR001647">
    <property type="entry name" value="HTH_TetR"/>
</dbReference>
<dbReference type="SUPFAM" id="SSF46689">
    <property type="entry name" value="Homeodomain-like"/>
    <property type="match status" value="1"/>
</dbReference>
<dbReference type="InterPro" id="IPR036271">
    <property type="entry name" value="Tet_transcr_reg_TetR-rel_C_sf"/>
</dbReference>
<feature type="compositionally biased region" description="Basic residues" evidence="3">
    <location>
        <begin position="1"/>
        <end position="14"/>
    </location>
</feature>
<keyword evidence="6" id="KW-1185">Reference proteome</keyword>
<dbReference type="PANTHER" id="PTHR30055">
    <property type="entry name" value="HTH-TYPE TRANSCRIPTIONAL REGULATOR RUTR"/>
    <property type="match status" value="1"/>
</dbReference>
<protein>
    <submittedName>
        <fullName evidence="5">TetR/AcrR family transcriptional regulator</fullName>
    </submittedName>
</protein>
<evidence type="ECO:0000259" key="4">
    <source>
        <dbReference type="PROSITE" id="PS50977"/>
    </source>
</evidence>
<dbReference type="Proteomes" id="UP001275440">
    <property type="component" value="Unassembled WGS sequence"/>
</dbReference>
<sequence length="224" mass="24593">MDVRKMRVTPRPRPPRPPGGERHGGGCMSRLAVADRRALLLAAASRIIARDGIAEMTTRAIANEAGMPQGAFHYCFRSKDELLVELMRATIDDLVTRSSAAVTTSTDVHETIRMSLRGLWQNVVDPADKQLALYELTTYALRNPDLGLAEAQYHGYTLAATRFLETVAERTLIEWTVPVPTLARLLVSVVDGLGLNWLADRDDDAAHAVLDTFARQLTGCAVGR</sequence>
<evidence type="ECO:0000313" key="6">
    <source>
        <dbReference type="Proteomes" id="UP001275440"/>
    </source>
</evidence>
<dbReference type="SUPFAM" id="SSF48498">
    <property type="entry name" value="Tetracyclin repressor-like, C-terminal domain"/>
    <property type="match status" value="1"/>
</dbReference>
<gene>
    <name evidence="5" type="ORF">F8M49_25930</name>
</gene>
<feature type="region of interest" description="Disordered" evidence="3">
    <location>
        <begin position="1"/>
        <end position="26"/>
    </location>
</feature>
<dbReference type="PRINTS" id="PR00455">
    <property type="entry name" value="HTHTETR"/>
</dbReference>
<proteinExistence type="predicted"/>
<dbReference type="EMBL" id="WBMO01000005">
    <property type="protein sequence ID" value="MDV2477978.1"/>
    <property type="molecule type" value="Genomic_DNA"/>
</dbReference>
<organism evidence="5 6">
    <name type="scientific">Rhodococcus zopfii</name>
    <dbReference type="NCBI Taxonomy" id="43772"/>
    <lineage>
        <taxon>Bacteria</taxon>
        <taxon>Bacillati</taxon>
        <taxon>Actinomycetota</taxon>
        <taxon>Actinomycetes</taxon>
        <taxon>Mycobacteriales</taxon>
        <taxon>Nocardiaceae</taxon>
        <taxon>Rhodococcus</taxon>
    </lineage>
</organism>
<evidence type="ECO:0000256" key="2">
    <source>
        <dbReference type="PROSITE-ProRule" id="PRU00335"/>
    </source>
</evidence>
<reference evidence="5 6" key="1">
    <citation type="submission" date="2019-10" db="EMBL/GenBank/DDBJ databases">
        <title>Draft Genome Assembly of Rhodococcus zopfii DSM44189.</title>
        <authorList>
            <person name="Sutton J.M."/>
            <person name="Akob D.M."/>
            <person name="Bushman T.J."/>
        </authorList>
    </citation>
    <scope>NUCLEOTIDE SEQUENCE [LARGE SCALE GENOMIC DNA]</scope>
    <source>
        <strain evidence="5 6">DSM 44189</strain>
    </source>
</reference>
<evidence type="ECO:0000256" key="3">
    <source>
        <dbReference type="SAM" id="MobiDB-lite"/>
    </source>
</evidence>
<name>A0ABU3WVQ4_9NOCA</name>
<evidence type="ECO:0000256" key="1">
    <source>
        <dbReference type="ARBA" id="ARBA00023125"/>
    </source>
</evidence>
<dbReference type="Pfam" id="PF00440">
    <property type="entry name" value="TetR_N"/>
    <property type="match status" value="1"/>
</dbReference>
<dbReference type="InterPro" id="IPR009057">
    <property type="entry name" value="Homeodomain-like_sf"/>
</dbReference>
<feature type="domain" description="HTH tetR-type" evidence="4">
    <location>
        <begin position="34"/>
        <end position="94"/>
    </location>
</feature>
<keyword evidence="1 2" id="KW-0238">DNA-binding</keyword>
<dbReference type="Gene3D" id="1.10.357.10">
    <property type="entry name" value="Tetracycline Repressor, domain 2"/>
    <property type="match status" value="1"/>
</dbReference>
<feature type="DNA-binding region" description="H-T-H motif" evidence="2">
    <location>
        <begin position="57"/>
        <end position="76"/>
    </location>
</feature>
<accession>A0ABU3WVQ4</accession>
<dbReference type="PROSITE" id="PS50977">
    <property type="entry name" value="HTH_TETR_2"/>
    <property type="match status" value="1"/>
</dbReference>
<comment type="caution">
    <text evidence="5">The sequence shown here is derived from an EMBL/GenBank/DDBJ whole genome shotgun (WGS) entry which is preliminary data.</text>
</comment>
<evidence type="ECO:0000313" key="5">
    <source>
        <dbReference type="EMBL" id="MDV2477978.1"/>
    </source>
</evidence>
<dbReference type="PANTHER" id="PTHR30055:SF226">
    <property type="entry name" value="HTH-TYPE TRANSCRIPTIONAL REGULATOR PKSA"/>
    <property type="match status" value="1"/>
</dbReference>